<sequence length="496" mass="57598">MASGILVDIQEEVTCPICMDLLREPLILDCSHVFCQACILANDKESGTAQEGDKSCPVCRISYQPKKLRPIRLLTNIVEKLREVKLSPEEKKRDLCVRHGEKLLLFCEKDGKVICWLCERSQEHRGHQTFLLEESAQKYQEKLQATLGQLSEKKAEAEELRAHIREEKTSWQNQIEAEIQIVQAEFKQLREILDTKELEEKEKLSKEQEGIFSCLNKADSELIQQSQLVQDLTSDVERRLQGSLMEMLQDVNDVIERSETLTLTKPQTFPMVRRRKFRVPDLKGMLQMFDELRDMQHYWDYVTLDVSFEKPSIAISEDQREVRYVRNQNLYNAYQYNYENYSVMGSTAITPGKHYWEVDVSHKTAWLLGICCKNYSRSTIRLINKLAENRGKCNIDVYSLYQPKHGYWVIGLTNGYNVFEDSSTDNTKALTLPMTIPPHRVGIFLDHEAHTVSFYNITNHGFLIYKFSSCQFSNDIFPYFNPMTCESPMTLCSPSS</sequence>
<evidence type="ECO:0000256" key="7">
    <source>
        <dbReference type="PROSITE-ProRule" id="PRU00024"/>
    </source>
</evidence>
<dbReference type="SUPFAM" id="SSF57845">
    <property type="entry name" value="B-box zinc-binding domain"/>
    <property type="match status" value="1"/>
</dbReference>
<dbReference type="InterPro" id="IPR003879">
    <property type="entry name" value="Butyrophylin_SPRY"/>
</dbReference>
<dbReference type="Pfam" id="PF00622">
    <property type="entry name" value="SPRY"/>
    <property type="match status" value="1"/>
</dbReference>
<dbReference type="InterPro" id="IPR003877">
    <property type="entry name" value="SPRY_dom"/>
</dbReference>
<reference evidence="13" key="1">
    <citation type="submission" date="2025-08" db="UniProtKB">
        <authorList>
            <consortium name="RefSeq"/>
        </authorList>
    </citation>
    <scope>IDENTIFICATION</scope>
</reference>
<dbReference type="RefSeq" id="XP_007533505.1">
    <property type="nucleotide sequence ID" value="XM_007533443.3"/>
</dbReference>
<feature type="coiled-coil region" evidence="8">
    <location>
        <begin position="136"/>
        <end position="199"/>
    </location>
</feature>
<evidence type="ECO:0000256" key="4">
    <source>
        <dbReference type="ARBA" id="ARBA00022771"/>
    </source>
</evidence>
<dbReference type="InterPro" id="IPR050143">
    <property type="entry name" value="TRIM/RBCC"/>
</dbReference>
<dbReference type="OrthoDB" id="654191at2759"/>
<dbReference type="InterPro" id="IPR001841">
    <property type="entry name" value="Znf_RING"/>
</dbReference>
<dbReference type="PROSITE" id="PS00518">
    <property type="entry name" value="ZF_RING_1"/>
    <property type="match status" value="1"/>
</dbReference>
<dbReference type="SMART" id="SM00336">
    <property type="entry name" value="BBOX"/>
    <property type="match status" value="1"/>
</dbReference>
<dbReference type="PROSITE" id="PS50119">
    <property type="entry name" value="ZF_BBOX"/>
    <property type="match status" value="1"/>
</dbReference>
<dbReference type="eggNOG" id="KOG2177">
    <property type="taxonomic scope" value="Eukaryota"/>
</dbReference>
<dbReference type="STRING" id="9365.ENSEEUP00000011745"/>
<dbReference type="InterPro" id="IPR027370">
    <property type="entry name" value="Znf-RING_euk"/>
</dbReference>
<dbReference type="Gene3D" id="3.30.40.10">
    <property type="entry name" value="Zinc/RING finger domain, C3HC4 (zinc finger)"/>
    <property type="match status" value="1"/>
</dbReference>
<accession>A0A1S3AE62</accession>
<dbReference type="FunCoup" id="A0A1S3AE62">
    <property type="interactions" value="31"/>
</dbReference>
<evidence type="ECO:0000259" key="9">
    <source>
        <dbReference type="PROSITE" id="PS50089"/>
    </source>
</evidence>
<keyword evidence="5" id="KW-0862">Zinc</keyword>
<dbReference type="SUPFAM" id="SSF49899">
    <property type="entry name" value="Concanavalin A-like lectins/glucanases"/>
    <property type="match status" value="1"/>
</dbReference>
<comment type="subcellular location">
    <subcellularLocation>
        <location evidence="1">Cytoplasm</location>
    </subcellularLocation>
</comment>
<feature type="domain" description="B30.2/SPRY" evidence="11">
    <location>
        <begin position="282"/>
        <end position="496"/>
    </location>
</feature>
<dbReference type="Pfam" id="PF13445">
    <property type="entry name" value="zf-RING_UBOX"/>
    <property type="match status" value="1"/>
</dbReference>
<keyword evidence="2" id="KW-0963">Cytoplasm</keyword>
<dbReference type="InterPro" id="IPR017907">
    <property type="entry name" value="Znf_RING_CS"/>
</dbReference>
<dbReference type="SMART" id="SM00184">
    <property type="entry name" value="RING"/>
    <property type="match status" value="1"/>
</dbReference>
<dbReference type="Proteomes" id="UP001652624">
    <property type="component" value="Chromosome 17"/>
</dbReference>
<feature type="domain" description="B box-type" evidence="10">
    <location>
        <begin position="91"/>
        <end position="132"/>
    </location>
</feature>
<dbReference type="InterPro" id="IPR000315">
    <property type="entry name" value="Znf_B-box"/>
</dbReference>
<dbReference type="CDD" id="cd19761">
    <property type="entry name" value="Bbox2_TRIM5-like"/>
    <property type="match status" value="1"/>
</dbReference>
<evidence type="ECO:0000256" key="6">
    <source>
        <dbReference type="ARBA" id="ARBA00023054"/>
    </source>
</evidence>
<keyword evidence="12" id="KW-1185">Reference proteome</keyword>
<dbReference type="PROSITE" id="PS50188">
    <property type="entry name" value="B302_SPRY"/>
    <property type="match status" value="1"/>
</dbReference>
<evidence type="ECO:0000256" key="5">
    <source>
        <dbReference type="ARBA" id="ARBA00022833"/>
    </source>
</evidence>
<dbReference type="InterPro" id="IPR013320">
    <property type="entry name" value="ConA-like_dom_sf"/>
</dbReference>
<dbReference type="GeneID" id="103122823"/>
<organism evidence="12 13">
    <name type="scientific">Erinaceus europaeus</name>
    <name type="common">Western European hedgehog</name>
    <dbReference type="NCBI Taxonomy" id="9365"/>
    <lineage>
        <taxon>Eukaryota</taxon>
        <taxon>Metazoa</taxon>
        <taxon>Chordata</taxon>
        <taxon>Craniata</taxon>
        <taxon>Vertebrata</taxon>
        <taxon>Euteleostomi</taxon>
        <taxon>Mammalia</taxon>
        <taxon>Eutheria</taxon>
        <taxon>Laurasiatheria</taxon>
        <taxon>Eulipotyphla</taxon>
        <taxon>Erinaceidae</taxon>
        <taxon>Erinaceinae</taxon>
        <taxon>Erinaceus</taxon>
    </lineage>
</organism>
<evidence type="ECO:0000313" key="12">
    <source>
        <dbReference type="Proteomes" id="UP001652624"/>
    </source>
</evidence>
<dbReference type="InterPro" id="IPR013083">
    <property type="entry name" value="Znf_RING/FYVE/PHD"/>
</dbReference>
<dbReference type="Gene3D" id="2.60.120.920">
    <property type="match status" value="1"/>
</dbReference>
<evidence type="ECO:0000256" key="2">
    <source>
        <dbReference type="ARBA" id="ARBA00022490"/>
    </source>
</evidence>
<evidence type="ECO:0000256" key="8">
    <source>
        <dbReference type="SAM" id="Coils"/>
    </source>
</evidence>
<proteinExistence type="predicted"/>
<dbReference type="SUPFAM" id="SSF57850">
    <property type="entry name" value="RING/U-box"/>
    <property type="match status" value="1"/>
</dbReference>
<dbReference type="GO" id="GO:0005737">
    <property type="term" value="C:cytoplasm"/>
    <property type="evidence" value="ECO:0007669"/>
    <property type="project" value="UniProtKB-SubCell"/>
</dbReference>
<dbReference type="GO" id="GO:0008270">
    <property type="term" value="F:zinc ion binding"/>
    <property type="evidence" value="ECO:0007669"/>
    <property type="project" value="UniProtKB-KW"/>
</dbReference>
<dbReference type="InParanoid" id="A0A1S3AE62"/>
<dbReference type="PRINTS" id="PR01407">
    <property type="entry name" value="BUTYPHLNCDUF"/>
</dbReference>
<evidence type="ECO:0000259" key="11">
    <source>
        <dbReference type="PROSITE" id="PS50188"/>
    </source>
</evidence>
<dbReference type="InterPro" id="IPR043136">
    <property type="entry name" value="B30.2/SPRY_sf"/>
</dbReference>
<dbReference type="FunFam" id="3.30.40.10:FF:000144">
    <property type="entry name" value="Tripartite motif-containing 5 (Predicted)"/>
    <property type="match status" value="1"/>
</dbReference>
<evidence type="ECO:0000256" key="3">
    <source>
        <dbReference type="ARBA" id="ARBA00022723"/>
    </source>
</evidence>
<dbReference type="InterPro" id="IPR001870">
    <property type="entry name" value="B30.2/SPRY"/>
</dbReference>
<protein>
    <submittedName>
        <fullName evidence="13">Tripartite motif-containing protein 5-like</fullName>
    </submittedName>
</protein>
<dbReference type="AlphaFoldDB" id="A0A1S3AE62"/>
<keyword evidence="3" id="KW-0479">Metal-binding</keyword>
<name>A0A1S3AE62_ERIEU</name>
<dbReference type="CDD" id="cd15822">
    <property type="entry name" value="SPRY_PRY_TRIM5"/>
    <property type="match status" value="1"/>
</dbReference>
<dbReference type="FunFam" id="3.30.160.60:FF:000386">
    <property type="entry name" value="Tripartite motif-containing 5 (Predicted)"/>
    <property type="match status" value="1"/>
</dbReference>
<dbReference type="Gene3D" id="3.30.160.60">
    <property type="entry name" value="Classic Zinc Finger"/>
    <property type="match status" value="1"/>
</dbReference>
<dbReference type="PANTHER" id="PTHR24103">
    <property type="entry name" value="E3 UBIQUITIN-PROTEIN LIGASE TRIM"/>
    <property type="match status" value="1"/>
</dbReference>
<keyword evidence="6 8" id="KW-0175">Coiled coil</keyword>
<evidence type="ECO:0000256" key="1">
    <source>
        <dbReference type="ARBA" id="ARBA00004496"/>
    </source>
</evidence>
<feature type="domain" description="RING-type" evidence="9">
    <location>
        <begin position="15"/>
        <end position="60"/>
    </location>
</feature>
<gene>
    <name evidence="13" type="primary">LOC103122823</name>
</gene>
<evidence type="ECO:0000313" key="13">
    <source>
        <dbReference type="RefSeq" id="XP_007533505.1"/>
    </source>
</evidence>
<dbReference type="SMART" id="SM00449">
    <property type="entry name" value="SPRY"/>
    <property type="match status" value="1"/>
</dbReference>
<keyword evidence="4 7" id="KW-0863">Zinc-finger</keyword>
<dbReference type="PROSITE" id="PS50089">
    <property type="entry name" value="ZF_RING_2"/>
    <property type="match status" value="1"/>
</dbReference>
<dbReference type="Pfam" id="PF00643">
    <property type="entry name" value="zf-B_box"/>
    <property type="match status" value="1"/>
</dbReference>
<evidence type="ECO:0000259" key="10">
    <source>
        <dbReference type="PROSITE" id="PS50119"/>
    </source>
</evidence>